<dbReference type="Proteomes" id="UP000618931">
    <property type="component" value="Unassembled WGS sequence"/>
</dbReference>
<organism evidence="2 3">
    <name type="scientific">Hymenobacter ruricola</name>
    <dbReference type="NCBI Taxonomy" id="2791023"/>
    <lineage>
        <taxon>Bacteria</taxon>
        <taxon>Pseudomonadati</taxon>
        <taxon>Bacteroidota</taxon>
        <taxon>Cytophagia</taxon>
        <taxon>Cytophagales</taxon>
        <taxon>Hymenobacteraceae</taxon>
        <taxon>Hymenobacter</taxon>
    </lineage>
</organism>
<keyword evidence="3" id="KW-1185">Reference proteome</keyword>
<protein>
    <submittedName>
        <fullName evidence="2">Uncharacterized protein</fullName>
    </submittedName>
</protein>
<name>A0ABS0I3C9_9BACT</name>
<feature type="region of interest" description="Disordered" evidence="1">
    <location>
        <begin position="1"/>
        <end position="22"/>
    </location>
</feature>
<gene>
    <name evidence="2" type="ORF">I2H31_09915</name>
</gene>
<proteinExistence type="predicted"/>
<feature type="compositionally biased region" description="Low complexity" evidence="1">
    <location>
        <begin position="12"/>
        <end position="22"/>
    </location>
</feature>
<evidence type="ECO:0000313" key="3">
    <source>
        <dbReference type="Proteomes" id="UP000618931"/>
    </source>
</evidence>
<sequence length="255" mass="27811">MVKSQAPPATPEAPTADVPATPPVADVPAFLAAHNLAPLWQADFDQKENGNTRPTILDGFYGPEHRHISVILERVVQDAARPGVFRVQGRTRYRKNITPFSGTITVEGLKPLNAFPDLDSAERAQARVYTASARFVLREDSTAAGAGTYRGTALLDFYQLPAGTLGLVQEMPGSDLPAGGGGLLFRGQWQSFRTGKRQEVAFATYAEAVLPDAMADLYLGDRGETLNPKYARLDWSEAWENNEWWAKSPKPGLSL</sequence>
<comment type="caution">
    <text evidence="2">The sequence shown here is derived from an EMBL/GenBank/DDBJ whole genome shotgun (WGS) entry which is preliminary data.</text>
</comment>
<dbReference type="EMBL" id="JADQDM010000003">
    <property type="protein sequence ID" value="MBF9221419.1"/>
    <property type="molecule type" value="Genomic_DNA"/>
</dbReference>
<evidence type="ECO:0000256" key="1">
    <source>
        <dbReference type="SAM" id="MobiDB-lite"/>
    </source>
</evidence>
<reference evidence="2 3" key="1">
    <citation type="submission" date="2020-11" db="EMBL/GenBank/DDBJ databases">
        <authorList>
            <person name="Kim M.K."/>
        </authorList>
    </citation>
    <scope>NUCLEOTIDE SEQUENCE [LARGE SCALE GENOMIC DNA]</scope>
    <source>
        <strain evidence="2 3">BT662</strain>
    </source>
</reference>
<evidence type="ECO:0000313" key="2">
    <source>
        <dbReference type="EMBL" id="MBF9221419.1"/>
    </source>
</evidence>
<accession>A0ABS0I3C9</accession>
<dbReference type="RefSeq" id="WP_196292863.1">
    <property type="nucleotide sequence ID" value="NZ_JADQDM010000003.1"/>
</dbReference>